<dbReference type="Proteomes" id="UP001190700">
    <property type="component" value="Unassembled WGS sequence"/>
</dbReference>
<name>A0AAE0C891_9CHLO</name>
<gene>
    <name evidence="2" type="ORF">CYMTET_41442</name>
</gene>
<proteinExistence type="predicted"/>
<sequence>MVGEGNLTLTEMMVHLAARVLLSDFVAFANMLTAFTPYLYAPIYYAANYDPSLYGYSEIFGLDSRFYSTAVDSVERSLLPQTVCVGLSHARCVQQGAGNATLPGAHVFVWTADDGTEYVVHGCERDGYCHCAWITTHTEFFDYKGVGSDGRIEHRDHATGAYTTATPTQAKQYGFGGFSKEMLAYYLTAAHGAHVTDNGYSASDADNVLLKHEADFPYWLYAPNGGCVAVCQLLTASDCRRELKLVKPGAVDGVVPNFLRMGCVEGAHGECASDVHHMQAYPLEAATATLLVALNSWPQRAIIATNETCVYYLQRVIDSARAVGEGKITATDGARAALSNVFEETTPFSKFLVAWLFDRSQLMLWTRDVLVAFMQYVRALVMVLCPQGNADFYTFQRDTMALVAMIEDVCNMFGSAVMSLINDFINVFYLGFKAVIDAISGNEQPDDWTKFTEGIVRYIRTWGAVYKTVLYKIVFESPIGKIVTEIIDGTCAAVVQLQTFSYEVEQVICKILEVNFGGWCVPQVTGLKYSHYHIAGVHLSIPTGLKEAGCIFKIPNFRLIDKIGAKGLGCDCPKPWELSDHPERYTADRYKDCKHKLKCHMPDEGDNQDYRPMEASLCHARNLDGVFKVYRTDELPIIDGHSYEPAWMTECSVCWATSEAMCLETRTGAAKSNGERGRVWDLYGAGTNTATDSLQLCGRHSARGACEAEVTGIMKIAMCYWDEGYNSCLGRRTVKDEYFGTPCLCEMCVAGVHCGGSGYCTCGAPPFLTLGMECAPSYVRVVDAGVTSFERTPGKPGEGCGECPDEGIRALSPSGSARDSVCYVRQAEFCTREMRMRQEGKLQPISDCMAGLPVMGPYPCAEHCDGSVMNEDNLLFAGALVDLQASNNLDLFENAKLSASSVPTTTLCTCDFNLLIVLQEAERAQELYLTNDVEYDEDVGVARRRTLPPPPPSSRRLMTLNDTGVQNRTVDDMSPMAVAFRRSRRTELVGTHCATHIDCQSRSDVVCHNPNTLDNGVTLCAGCPRPVMASGAAPRRCDALRKVCVCGAPREIHNDVARAGGYSETDESKFQYLLDPLLWTGDTQCDHLLRALSARVPAESLRSLGDVEAGLAWHCVRARFHGMELASALEMPTLPTDLFYNPLRGLDLARTVMQGLLLMWLELPINVSLTTEIAMYDQRGLDAQLMLRLRAAFVDPLRSAWSAEWAHLSEAANLTSLPGALPNTTQVALNGTGNMLANAINITRQVGTHVGAHHSRALQPNGTAAYHAVHAAVSSVYLAIRARWYNRSRLHGDREYGAFFAKQYPLSGRHPLVEPRSTAHNTGVTGAPDAPPVAFASPRTGRRLAQYLNSTDGVGTLYAHVRTADCALTDRVMDAAGDVMTYASQYYSVRQNLNDTGYNHTFQHSVCALLRAANFLPMPETIVQLTDSCHTDTTLVARALRGRSPYQLAKEELARTRTWVDRSVSNTERSRNDLTRTDPRAIKADASEDCSKQTATRMVLCYGQSLVRNVVPSFDVDADVTTFFINRLFQQTNDTTADDDARSINNISLYSTDFIGVYYLSDQGIGLRSEHLIVNDSVRFWTRYVRRRIGNRPAGEDDAGTWVAWYQRWAERGFTNEEGVSTVILRNRTTGRYIDFNFYDYRQAEPNETYWMEDVATRGGYVPAQLFAAACELREEDPMATFDERTLCNADYYGPRTLRAWAKNGYGSLADNGPWYKDEVDFAGDLRNAPRNQRLAQLVPNLDYPDPPTLLRYGAASATILRYDDYTTDYYEDAAARSAVYLCTCTDRYADEAACLTARTCAAVRANSTHDFVYDHGVWWDCKASRAIHPIADWPHRACYPVYHRSIDTVATTRALRVVHTARDSDRSAGTCEQRGVLDCGRRNFDWPIVPTAIVNTFVGVALGAPVVYFGGSASAPYVAAGGSALVLYFTLRTTYDWQIDCFPAMPTCLADDIVTDLETYLIPNHIHWPITWAERDSATGRLYNNVDCASDPYGFVDGFRNAMYLWERDASSSLEEFRSDRRTKWLASILRSYVHYYDGLHGMSEAVRERMDACHDRTMLNYGPAAMLAVIVVVAIMYTLAIGLMLTFNFVAVYSELRQVMEYALIVSENRVYARTLQKAIREVTTKVE</sequence>
<feature type="transmembrane region" description="Helical" evidence="1">
    <location>
        <begin position="2066"/>
        <end position="2092"/>
    </location>
</feature>
<accession>A0AAE0C891</accession>
<keyword evidence="1" id="KW-1133">Transmembrane helix</keyword>
<keyword evidence="3" id="KW-1185">Reference proteome</keyword>
<evidence type="ECO:0000256" key="1">
    <source>
        <dbReference type="SAM" id="Phobius"/>
    </source>
</evidence>
<protein>
    <submittedName>
        <fullName evidence="2">Uncharacterized protein</fullName>
    </submittedName>
</protein>
<dbReference type="EMBL" id="LGRX02027574">
    <property type="protein sequence ID" value="KAK3249117.1"/>
    <property type="molecule type" value="Genomic_DNA"/>
</dbReference>
<organism evidence="2 3">
    <name type="scientific">Cymbomonas tetramitiformis</name>
    <dbReference type="NCBI Taxonomy" id="36881"/>
    <lineage>
        <taxon>Eukaryota</taxon>
        <taxon>Viridiplantae</taxon>
        <taxon>Chlorophyta</taxon>
        <taxon>Pyramimonadophyceae</taxon>
        <taxon>Pyramimonadales</taxon>
        <taxon>Pyramimonadaceae</taxon>
        <taxon>Cymbomonas</taxon>
    </lineage>
</organism>
<evidence type="ECO:0000313" key="2">
    <source>
        <dbReference type="EMBL" id="KAK3249117.1"/>
    </source>
</evidence>
<comment type="caution">
    <text evidence="2">The sequence shown here is derived from an EMBL/GenBank/DDBJ whole genome shotgun (WGS) entry which is preliminary data.</text>
</comment>
<keyword evidence="1" id="KW-0812">Transmembrane</keyword>
<evidence type="ECO:0000313" key="3">
    <source>
        <dbReference type="Proteomes" id="UP001190700"/>
    </source>
</evidence>
<reference evidence="2 3" key="1">
    <citation type="journal article" date="2015" name="Genome Biol. Evol.">
        <title>Comparative Genomics of a Bacterivorous Green Alga Reveals Evolutionary Causalities and Consequences of Phago-Mixotrophic Mode of Nutrition.</title>
        <authorList>
            <person name="Burns J.A."/>
            <person name="Paasch A."/>
            <person name="Narechania A."/>
            <person name="Kim E."/>
        </authorList>
    </citation>
    <scope>NUCLEOTIDE SEQUENCE [LARGE SCALE GENOMIC DNA]</scope>
    <source>
        <strain evidence="2 3">PLY_AMNH</strain>
    </source>
</reference>
<keyword evidence="1" id="KW-0472">Membrane</keyword>